<dbReference type="SUPFAM" id="SSF47413">
    <property type="entry name" value="lambda repressor-like DNA-binding domains"/>
    <property type="match status" value="1"/>
</dbReference>
<dbReference type="InterPro" id="IPR001761">
    <property type="entry name" value="Peripla_BP/Lac1_sug-bd_dom"/>
</dbReference>
<evidence type="ECO:0000259" key="4">
    <source>
        <dbReference type="PROSITE" id="PS50932"/>
    </source>
</evidence>
<dbReference type="InterPro" id="IPR010982">
    <property type="entry name" value="Lambda_DNA-bd_dom_sf"/>
</dbReference>
<sequence>MTTLKDISRKLGLSVTQVSRALNGHSDVNEETRQRVMETAKALKYQPNLTARKLVSGRSGMVGFVMTRYPRLSSDGFLLEMMAGLSSQFSSRGMQFVLHIAQEGDDVIDIYQKLIDGGALDGFIIVEPVKDDVRVRYLAKRGVPFVVHGRTSPTPSYPFFDIDNYGVAYQATAYLGRRGHKHIALINGPEHYSFARDRLAGYRSALAERGLTLRRDLIRHGRMDEGLGLVSTVQFFSDAERRPSAVICGNVLIAQGVYKAVAALGLSIPHDVSIIAHDDVLPDFSVPPFRPELTVTRAALRDSWSPLADYLAGAIQGKPPESLQCVTEFEFVEGGSVASLAS</sequence>
<dbReference type="Pfam" id="PF00356">
    <property type="entry name" value="LacI"/>
    <property type="match status" value="1"/>
</dbReference>
<keyword evidence="2" id="KW-0238">DNA-binding</keyword>
<dbReference type="PROSITE" id="PS50932">
    <property type="entry name" value="HTH_LACI_2"/>
    <property type="match status" value="1"/>
</dbReference>
<dbReference type="PANTHER" id="PTHR30146:SF109">
    <property type="entry name" value="HTH-TYPE TRANSCRIPTIONAL REGULATOR GALS"/>
    <property type="match status" value="1"/>
</dbReference>
<name>A0A1E3V7M4_9HYPH</name>
<dbReference type="AlphaFoldDB" id="A0A1E3V7M4"/>
<evidence type="ECO:0000313" key="6">
    <source>
        <dbReference type="Proteomes" id="UP000094342"/>
    </source>
</evidence>
<dbReference type="Gene3D" id="1.10.260.40">
    <property type="entry name" value="lambda repressor-like DNA-binding domains"/>
    <property type="match status" value="1"/>
</dbReference>
<evidence type="ECO:0000256" key="3">
    <source>
        <dbReference type="ARBA" id="ARBA00023163"/>
    </source>
</evidence>
<proteinExistence type="predicted"/>
<dbReference type="InterPro" id="IPR000843">
    <property type="entry name" value="HTH_LacI"/>
</dbReference>
<dbReference type="CDD" id="cd01392">
    <property type="entry name" value="HTH_LacI"/>
    <property type="match status" value="1"/>
</dbReference>
<dbReference type="RefSeq" id="WP_069460201.1">
    <property type="nucleotide sequence ID" value="NZ_LYBW01000061.1"/>
</dbReference>
<keyword evidence="6" id="KW-1185">Reference proteome</keyword>
<evidence type="ECO:0000256" key="1">
    <source>
        <dbReference type="ARBA" id="ARBA00023015"/>
    </source>
</evidence>
<evidence type="ECO:0000256" key="2">
    <source>
        <dbReference type="ARBA" id="ARBA00023125"/>
    </source>
</evidence>
<dbReference type="GO" id="GO:0000976">
    <property type="term" value="F:transcription cis-regulatory region binding"/>
    <property type="evidence" value="ECO:0007669"/>
    <property type="project" value="TreeGrafter"/>
</dbReference>
<dbReference type="Proteomes" id="UP000094342">
    <property type="component" value="Unassembled WGS sequence"/>
</dbReference>
<gene>
    <name evidence="5" type="ORF">A8M32_20220</name>
</gene>
<comment type="caution">
    <text evidence="5">The sequence shown here is derived from an EMBL/GenBank/DDBJ whole genome shotgun (WGS) entry which is preliminary data.</text>
</comment>
<dbReference type="STRING" id="1752398.A8M32_20220"/>
<dbReference type="Gene3D" id="3.40.50.2300">
    <property type="match status" value="2"/>
</dbReference>
<keyword evidence="3" id="KW-0804">Transcription</keyword>
<dbReference type="CDD" id="cd20010">
    <property type="entry name" value="PBP1_AglR-like"/>
    <property type="match status" value="1"/>
</dbReference>
<dbReference type="GO" id="GO:0003700">
    <property type="term" value="F:DNA-binding transcription factor activity"/>
    <property type="evidence" value="ECO:0007669"/>
    <property type="project" value="TreeGrafter"/>
</dbReference>
<feature type="domain" description="HTH lacI-type" evidence="4">
    <location>
        <begin position="2"/>
        <end position="56"/>
    </location>
</feature>
<dbReference type="Pfam" id="PF00532">
    <property type="entry name" value="Peripla_BP_1"/>
    <property type="match status" value="1"/>
</dbReference>
<accession>A0A1E3V7M4</accession>
<reference evidence="6" key="1">
    <citation type="submission" date="2016-05" db="EMBL/GenBank/DDBJ databases">
        <authorList>
            <person name="Li Y."/>
        </authorList>
    </citation>
    <scope>NUCLEOTIDE SEQUENCE [LARGE SCALE GENOMIC DNA]</scope>
    <source>
        <strain evidence="6">YIC4027</strain>
    </source>
</reference>
<keyword evidence="1" id="KW-0805">Transcription regulation</keyword>
<dbReference type="PANTHER" id="PTHR30146">
    <property type="entry name" value="LACI-RELATED TRANSCRIPTIONAL REPRESSOR"/>
    <property type="match status" value="1"/>
</dbReference>
<dbReference type="InterPro" id="IPR028082">
    <property type="entry name" value="Peripla_BP_I"/>
</dbReference>
<evidence type="ECO:0000313" key="5">
    <source>
        <dbReference type="EMBL" id="ODR89634.1"/>
    </source>
</evidence>
<dbReference type="EMBL" id="LYBW01000061">
    <property type="protein sequence ID" value="ODR89634.1"/>
    <property type="molecule type" value="Genomic_DNA"/>
</dbReference>
<dbReference type="OrthoDB" id="5171752at2"/>
<dbReference type="SUPFAM" id="SSF53822">
    <property type="entry name" value="Periplasmic binding protein-like I"/>
    <property type="match status" value="1"/>
</dbReference>
<protein>
    <recommendedName>
        <fullName evidence="4">HTH lacI-type domain-containing protein</fullName>
    </recommendedName>
</protein>
<organism evidence="5 6">
    <name type="scientific">Sinorhizobium alkalisoli</name>
    <dbReference type="NCBI Taxonomy" id="1752398"/>
    <lineage>
        <taxon>Bacteria</taxon>
        <taxon>Pseudomonadati</taxon>
        <taxon>Pseudomonadota</taxon>
        <taxon>Alphaproteobacteria</taxon>
        <taxon>Hyphomicrobiales</taxon>
        <taxon>Rhizobiaceae</taxon>
        <taxon>Sinorhizobium/Ensifer group</taxon>
        <taxon>Sinorhizobium</taxon>
    </lineage>
</organism>
<dbReference type="SMART" id="SM00354">
    <property type="entry name" value="HTH_LACI"/>
    <property type="match status" value="1"/>
</dbReference>